<dbReference type="OrthoDB" id="1539250at2759"/>
<accession>A0A8T1WKL9</accession>
<comment type="caution">
    <text evidence="2">The sequence shown here is derived from an EMBL/GenBank/DDBJ whole genome shotgun (WGS) entry which is preliminary data.</text>
</comment>
<keyword evidence="3" id="KW-1185">Reference proteome</keyword>
<gene>
    <name evidence="2" type="ORF">PHYBOEH_005157</name>
</gene>
<dbReference type="Proteomes" id="UP000693981">
    <property type="component" value="Unassembled WGS sequence"/>
</dbReference>
<sequence>MLEISIVIDKSWDAIGPDCGSAPWLFANALNEEGELESIEQEQEPNLIQEKPKSLIEMFHLANANDSSGTISSDTKTPRWDPVMEDEELPEDRFHRKDMMSMHILEQRRLEREQKAKEADVKRKQRRSEVEDMKKKAKEAGKSWNEMYPDEPETTYIDMEDIVRQEKERLENYQKQKEEEDPTAIECVPTDDAKRAAAMWSENSKHGLDLQSALAFDLL</sequence>
<dbReference type="EMBL" id="JAGDFL010000271">
    <property type="protein sequence ID" value="KAG7394457.1"/>
    <property type="molecule type" value="Genomic_DNA"/>
</dbReference>
<reference evidence="2" key="1">
    <citation type="submission" date="2021-02" db="EMBL/GenBank/DDBJ databases">
        <authorList>
            <person name="Palmer J.M."/>
        </authorList>
    </citation>
    <scope>NUCLEOTIDE SEQUENCE</scope>
    <source>
        <strain evidence="2">SCRP23</strain>
    </source>
</reference>
<evidence type="ECO:0000313" key="2">
    <source>
        <dbReference type="EMBL" id="KAG7394457.1"/>
    </source>
</evidence>
<proteinExistence type="predicted"/>
<protein>
    <submittedName>
        <fullName evidence="2">Uncharacterized protein</fullName>
    </submittedName>
</protein>
<evidence type="ECO:0000313" key="3">
    <source>
        <dbReference type="Proteomes" id="UP000693981"/>
    </source>
</evidence>
<name>A0A8T1WKL9_9STRA</name>
<organism evidence="2 3">
    <name type="scientific">Phytophthora boehmeriae</name>
    <dbReference type="NCBI Taxonomy" id="109152"/>
    <lineage>
        <taxon>Eukaryota</taxon>
        <taxon>Sar</taxon>
        <taxon>Stramenopiles</taxon>
        <taxon>Oomycota</taxon>
        <taxon>Peronosporomycetes</taxon>
        <taxon>Peronosporales</taxon>
        <taxon>Peronosporaceae</taxon>
        <taxon>Phytophthora</taxon>
    </lineage>
</organism>
<dbReference type="AlphaFoldDB" id="A0A8T1WKL9"/>
<feature type="region of interest" description="Disordered" evidence="1">
    <location>
        <begin position="111"/>
        <end position="135"/>
    </location>
</feature>
<evidence type="ECO:0000256" key="1">
    <source>
        <dbReference type="SAM" id="MobiDB-lite"/>
    </source>
</evidence>